<gene>
    <name evidence="1" type="ORF">GK047_21745</name>
</gene>
<organism evidence="1">
    <name type="scientific">Paenibacillus sp. SYP-B3998</name>
    <dbReference type="NCBI Taxonomy" id="2678564"/>
    <lineage>
        <taxon>Bacteria</taxon>
        <taxon>Bacillati</taxon>
        <taxon>Bacillota</taxon>
        <taxon>Bacilli</taxon>
        <taxon>Bacillales</taxon>
        <taxon>Paenibacillaceae</taxon>
        <taxon>Paenibacillus</taxon>
    </lineage>
</organism>
<dbReference type="EMBL" id="JAAIKC010000010">
    <property type="protein sequence ID" value="NEW08623.1"/>
    <property type="molecule type" value="Genomic_DNA"/>
</dbReference>
<dbReference type="AlphaFoldDB" id="A0A6G4A2C4"/>
<protein>
    <submittedName>
        <fullName evidence="1">Uncharacterized protein</fullName>
    </submittedName>
</protein>
<proteinExistence type="predicted"/>
<dbReference type="RefSeq" id="WP_163951670.1">
    <property type="nucleotide sequence ID" value="NZ_JAAIKC010000010.1"/>
</dbReference>
<sequence>MRTEELKQWIETNQIHKKTIEGFWKSFNHYLIEEPKECRQMFGDFDKSKLEIKLDSYSLMVHSYRGEFVQMTLDMNYSDQYIGYYRMMFNFAGEAIDDFLVSEWKTWDIYRRISILEEIKNDIKNEELLQIIEMKIQETKKKF</sequence>
<accession>A0A6G4A2C4</accession>
<evidence type="ECO:0000313" key="1">
    <source>
        <dbReference type="EMBL" id="NEW08623.1"/>
    </source>
</evidence>
<reference evidence="1" key="1">
    <citation type="submission" date="2020-02" db="EMBL/GenBank/DDBJ databases">
        <authorList>
            <person name="Shen X.-R."/>
            <person name="Zhang Y.-X."/>
        </authorList>
    </citation>
    <scope>NUCLEOTIDE SEQUENCE</scope>
    <source>
        <strain evidence="1">SYP-B3998</strain>
    </source>
</reference>
<comment type="caution">
    <text evidence="1">The sequence shown here is derived from an EMBL/GenBank/DDBJ whole genome shotgun (WGS) entry which is preliminary data.</text>
</comment>
<name>A0A6G4A2C4_9BACL</name>